<comment type="catalytic activity">
    <reaction evidence="9">
        <text>squalene + reduced [NADPH--hemoprotein reductase] + O2 = (S)-2,3-epoxysqualene + oxidized [NADPH--hemoprotein reductase] + H2O + H(+)</text>
        <dbReference type="Rhea" id="RHEA:25282"/>
        <dbReference type="Rhea" id="RHEA-COMP:11964"/>
        <dbReference type="Rhea" id="RHEA-COMP:11965"/>
        <dbReference type="ChEBI" id="CHEBI:15377"/>
        <dbReference type="ChEBI" id="CHEBI:15378"/>
        <dbReference type="ChEBI" id="CHEBI:15379"/>
        <dbReference type="ChEBI" id="CHEBI:15440"/>
        <dbReference type="ChEBI" id="CHEBI:15441"/>
        <dbReference type="ChEBI" id="CHEBI:57618"/>
        <dbReference type="ChEBI" id="CHEBI:58210"/>
        <dbReference type="EC" id="1.14.14.17"/>
    </reaction>
</comment>
<evidence type="ECO:0000256" key="1">
    <source>
        <dbReference type="ARBA" id="ARBA00001974"/>
    </source>
</evidence>
<dbReference type="SUPFAM" id="SSF51905">
    <property type="entry name" value="FAD/NAD(P)-binding domain"/>
    <property type="match status" value="1"/>
</dbReference>
<comment type="subcellular location">
    <subcellularLocation>
        <location evidence="9">Endoplasmic reticulum membrane</location>
        <topology evidence="9">Peripheral membrane protein</topology>
    </subcellularLocation>
    <subcellularLocation>
        <location evidence="2">Membrane</location>
    </subcellularLocation>
</comment>
<dbReference type="AlphaFoldDB" id="A0A7E6EJ87"/>
<feature type="domain" description="Squalene epoxidase" evidence="10">
    <location>
        <begin position="175"/>
        <end position="267"/>
    </location>
</feature>
<name>A0A7E6EJ87_9MOLL</name>
<comment type="cofactor">
    <cofactor evidence="1 9">
        <name>FAD</name>
        <dbReference type="ChEBI" id="CHEBI:57692"/>
    </cofactor>
</comment>
<dbReference type="KEGG" id="osn:115230109"/>
<dbReference type="EC" id="1.14.14.17" evidence="4 9"/>
<keyword evidence="6 9" id="KW-0274">FAD</keyword>
<evidence type="ECO:0000256" key="6">
    <source>
        <dbReference type="ARBA" id="ARBA00022827"/>
    </source>
</evidence>
<evidence type="ECO:0000313" key="12">
    <source>
        <dbReference type="RefSeq" id="XP_036355403.1"/>
    </source>
</evidence>
<evidence type="ECO:0000256" key="4">
    <source>
        <dbReference type="ARBA" id="ARBA00012312"/>
    </source>
</evidence>
<keyword evidence="5 9" id="KW-0285">Flavoprotein</keyword>
<keyword evidence="9" id="KW-0256">Endoplasmic reticulum</keyword>
<dbReference type="GO" id="GO:0005789">
    <property type="term" value="C:endoplasmic reticulum membrane"/>
    <property type="evidence" value="ECO:0007669"/>
    <property type="project" value="UniProtKB-SubCell"/>
</dbReference>
<dbReference type="PANTHER" id="PTHR10835:SF0">
    <property type="entry name" value="SQUALENE MONOOXYGENASE"/>
    <property type="match status" value="1"/>
</dbReference>
<evidence type="ECO:0000259" key="10">
    <source>
        <dbReference type="Pfam" id="PF08491"/>
    </source>
</evidence>
<dbReference type="RefSeq" id="XP_036355403.1">
    <property type="nucleotide sequence ID" value="XM_036499510.1"/>
</dbReference>
<comment type="function">
    <text evidence="9">Catalyzes the stereospecific oxidation of squalene to (S)-2,3-epoxysqualene, and is considered to be a rate-limiting enzyme in steroid biosynthesis.</text>
</comment>
<evidence type="ECO:0000256" key="2">
    <source>
        <dbReference type="ARBA" id="ARBA00004370"/>
    </source>
</evidence>
<keyword evidence="8 9" id="KW-0472">Membrane</keyword>
<dbReference type="PANTHER" id="PTHR10835">
    <property type="entry name" value="SQUALENE MONOOXYGENASE"/>
    <property type="match status" value="1"/>
</dbReference>
<evidence type="ECO:0000313" key="11">
    <source>
        <dbReference type="Proteomes" id="UP000515154"/>
    </source>
</evidence>
<dbReference type="InterPro" id="IPR040125">
    <property type="entry name" value="Squalene_monox"/>
</dbReference>
<dbReference type="InterPro" id="IPR013698">
    <property type="entry name" value="Squalene_epoxidase"/>
</dbReference>
<dbReference type="GO" id="GO:0050660">
    <property type="term" value="F:flavin adenine dinucleotide binding"/>
    <property type="evidence" value="ECO:0007669"/>
    <property type="project" value="UniProtKB-UniRule"/>
</dbReference>
<reference evidence="12" key="1">
    <citation type="submission" date="2025-08" db="UniProtKB">
        <authorList>
            <consortium name="RefSeq"/>
        </authorList>
    </citation>
    <scope>IDENTIFICATION</scope>
</reference>
<dbReference type="Pfam" id="PF13450">
    <property type="entry name" value="NAD_binding_8"/>
    <property type="match status" value="1"/>
</dbReference>
<keyword evidence="7 9" id="KW-0560">Oxidoreductase</keyword>
<dbReference type="Proteomes" id="UP000515154">
    <property type="component" value="Unplaced"/>
</dbReference>
<dbReference type="GO" id="GO:0016126">
    <property type="term" value="P:sterol biosynthetic process"/>
    <property type="evidence" value="ECO:0007669"/>
    <property type="project" value="UniProtKB-UniRule"/>
</dbReference>
<comment type="similarity">
    <text evidence="3 9">Belongs to the squalene monooxygenase family.</text>
</comment>
<dbReference type="InterPro" id="IPR036188">
    <property type="entry name" value="FAD/NAD-bd_sf"/>
</dbReference>
<accession>A0A7E6EJ87</accession>
<proteinExistence type="inferred from homology"/>
<dbReference type="GO" id="GO:0004506">
    <property type="term" value="F:squalene monooxygenase activity"/>
    <property type="evidence" value="ECO:0007669"/>
    <property type="project" value="UniProtKB-UniRule"/>
</dbReference>
<evidence type="ECO:0000256" key="9">
    <source>
        <dbReference type="RuleBase" id="RU367121"/>
    </source>
</evidence>
<sequence>MKPYSDGELYKTAIEIFASECCSPAVFDIAHNLPLSNDTKQIPELHFEEDSDILIAGAGVFGCAFGYAMAQLGHKVTIIEKDIHNNTSKLLGEYLQPGGILALEKLGMKGSFTSNLSSQIVSKELWKRRDMSSTTTTRTAKQLNRLTIIPGNVTRIVKTAGIVVGFEYENGGKQKARLNVIADGGLSKLRSQIHQKTRETRFSYFIGCVLEDCPQTREDYADIILTDSSPILVYRISKSQSRLFVDVVKVPTNIPAFIYEEIIPRLPG</sequence>
<gene>
    <name evidence="12" type="primary">LOC115230109</name>
</gene>
<dbReference type="Pfam" id="PF08491">
    <property type="entry name" value="SE"/>
    <property type="match status" value="1"/>
</dbReference>
<evidence type="ECO:0000256" key="7">
    <source>
        <dbReference type="ARBA" id="ARBA00023002"/>
    </source>
</evidence>
<keyword evidence="11" id="KW-1185">Reference proteome</keyword>
<organism evidence="11 12">
    <name type="scientific">Octopus sinensis</name>
    <name type="common">East Asian common octopus</name>
    <dbReference type="NCBI Taxonomy" id="2607531"/>
    <lineage>
        <taxon>Eukaryota</taxon>
        <taxon>Metazoa</taxon>
        <taxon>Spiralia</taxon>
        <taxon>Lophotrochozoa</taxon>
        <taxon>Mollusca</taxon>
        <taxon>Cephalopoda</taxon>
        <taxon>Coleoidea</taxon>
        <taxon>Octopodiformes</taxon>
        <taxon>Octopoda</taxon>
        <taxon>Incirrata</taxon>
        <taxon>Octopodidae</taxon>
        <taxon>Octopus</taxon>
    </lineage>
</organism>
<protein>
    <recommendedName>
        <fullName evidence="4 9">Squalene monooxygenase</fullName>
        <ecNumber evidence="4 9">1.14.14.17</ecNumber>
    </recommendedName>
</protein>
<dbReference type="Gene3D" id="3.50.50.60">
    <property type="entry name" value="FAD/NAD(P)-binding domain"/>
    <property type="match status" value="1"/>
</dbReference>
<evidence type="ECO:0000256" key="5">
    <source>
        <dbReference type="ARBA" id="ARBA00022630"/>
    </source>
</evidence>
<evidence type="ECO:0000256" key="8">
    <source>
        <dbReference type="ARBA" id="ARBA00023136"/>
    </source>
</evidence>
<dbReference type="GO" id="GO:0008203">
    <property type="term" value="P:cholesterol metabolic process"/>
    <property type="evidence" value="ECO:0007669"/>
    <property type="project" value="TreeGrafter"/>
</dbReference>
<dbReference type="UniPathway" id="UPA00767">
    <property type="reaction ID" value="UER00752"/>
</dbReference>
<evidence type="ECO:0000256" key="3">
    <source>
        <dbReference type="ARBA" id="ARBA00008802"/>
    </source>
</evidence>